<evidence type="ECO:0000313" key="2">
    <source>
        <dbReference type="Proteomes" id="UP000027073"/>
    </source>
</evidence>
<accession>A0A067NGI2</accession>
<dbReference type="AlphaFoldDB" id="A0A067NGI2"/>
<dbReference type="HOGENOM" id="CLU_034012_0_0_1"/>
<dbReference type="OrthoDB" id="3229882at2759"/>
<dbReference type="VEuPathDB" id="FungiDB:PLEOSDRAFT_1014957"/>
<name>A0A067NGI2_PLEO1</name>
<protein>
    <submittedName>
        <fullName evidence="1">Uncharacterized protein</fullName>
    </submittedName>
</protein>
<dbReference type="Proteomes" id="UP000027073">
    <property type="component" value="Unassembled WGS sequence"/>
</dbReference>
<dbReference type="InParanoid" id="A0A067NGI2"/>
<dbReference type="STRING" id="1137138.A0A067NGI2"/>
<organism evidence="1 2">
    <name type="scientific">Pleurotus ostreatus (strain PC15)</name>
    <name type="common">Oyster mushroom</name>
    <dbReference type="NCBI Taxonomy" id="1137138"/>
    <lineage>
        <taxon>Eukaryota</taxon>
        <taxon>Fungi</taxon>
        <taxon>Dikarya</taxon>
        <taxon>Basidiomycota</taxon>
        <taxon>Agaricomycotina</taxon>
        <taxon>Agaricomycetes</taxon>
        <taxon>Agaricomycetidae</taxon>
        <taxon>Agaricales</taxon>
        <taxon>Pleurotineae</taxon>
        <taxon>Pleurotaceae</taxon>
        <taxon>Pleurotus</taxon>
    </lineage>
</organism>
<sequence length="228" mass="25859">MLWILGSLSPQEIRNKILDTNGIWQKKIVEWLEGCHVGEFLTGTQEEVEARTAKSKLNNTYVDHTLNVPEIPPYTSGCTCSDESCDSCIILQEWWSTFSHITDEIVLQSNVHDCDRYLKKDGTQNKLHVYKGCKDNKWGKCKARSPRKIVEDTKVDKETGSIVMKKLESWINTFTPLVSYIVRSNTDVTSMMSGTAVKAVVAYVSDYITKCGLKTHVVFECIQAVLNR</sequence>
<evidence type="ECO:0000313" key="1">
    <source>
        <dbReference type="EMBL" id="KDQ26090.1"/>
    </source>
</evidence>
<reference evidence="2" key="1">
    <citation type="journal article" date="2014" name="Proc. Natl. Acad. Sci. U.S.A.">
        <title>Extensive sampling of basidiomycete genomes demonstrates inadequacy of the white-rot/brown-rot paradigm for wood decay fungi.</title>
        <authorList>
            <person name="Riley R."/>
            <person name="Salamov A.A."/>
            <person name="Brown D.W."/>
            <person name="Nagy L.G."/>
            <person name="Floudas D."/>
            <person name="Held B.W."/>
            <person name="Levasseur A."/>
            <person name="Lombard V."/>
            <person name="Morin E."/>
            <person name="Otillar R."/>
            <person name="Lindquist E.A."/>
            <person name="Sun H."/>
            <person name="LaButti K.M."/>
            <person name="Schmutz J."/>
            <person name="Jabbour D."/>
            <person name="Luo H."/>
            <person name="Baker S.E."/>
            <person name="Pisabarro A.G."/>
            <person name="Walton J.D."/>
            <person name="Blanchette R.A."/>
            <person name="Henrissat B."/>
            <person name="Martin F."/>
            <person name="Cullen D."/>
            <person name="Hibbett D.S."/>
            <person name="Grigoriev I.V."/>
        </authorList>
    </citation>
    <scope>NUCLEOTIDE SEQUENCE [LARGE SCALE GENOMIC DNA]</scope>
    <source>
        <strain evidence="2">PC15</strain>
    </source>
</reference>
<dbReference type="EMBL" id="KL198010">
    <property type="protein sequence ID" value="KDQ26090.1"/>
    <property type="molecule type" value="Genomic_DNA"/>
</dbReference>
<gene>
    <name evidence="1" type="ORF">PLEOSDRAFT_1014957</name>
</gene>
<feature type="non-terminal residue" evidence="1">
    <location>
        <position position="228"/>
    </location>
</feature>
<proteinExistence type="predicted"/>